<name>A0A918SM60_9FLAO</name>
<reference evidence="2" key="2">
    <citation type="submission" date="2020-09" db="EMBL/GenBank/DDBJ databases">
        <authorList>
            <person name="Sun Q."/>
            <person name="Kim S."/>
        </authorList>
    </citation>
    <scope>NUCLEOTIDE SEQUENCE</scope>
    <source>
        <strain evidence="2">KCTC 12719</strain>
    </source>
</reference>
<reference evidence="2" key="1">
    <citation type="journal article" date="2014" name="Int. J. Syst. Evol. Microbiol.">
        <title>Complete genome sequence of Corynebacterium casei LMG S-19264T (=DSM 44701T), isolated from a smear-ripened cheese.</title>
        <authorList>
            <consortium name="US DOE Joint Genome Institute (JGI-PGF)"/>
            <person name="Walter F."/>
            <person name="Albersmeier A."/>
            <person name="Kalinowski J."/>
            <person name="Ruckert C."/>
        </authorList>
    </citation>
    <scope>NUCLEOTIDE SEQUENCE</scope>
    <source>
        <strain evidence="2">KCTC 12719</strain>
    </source>
</reference>
<protein>
    <submittedName>
        <fullName evidence="2">Uncharacterized protein</fullName>
    </submittedName>
</protein>
<feature type="transmembrane region" description="Helical" evidence="1">
    <location>
        <begin position="7"/>
        <end position="26"/>
    </location>
</feature>
<gene>
    <name evidence="2" type="ORF">GCM10007103_34240</name>
</gene>
<proteinExistence type="predicted"/>
<organism evidence="2 3">
    <name type="scientific">Salinimicrobium marinum</name>
    <dbReference type="NCBI Taxonomy" id="680283"/>
    <lineage>
        <taxon>Bacteria</taxon>
        <taxon>Pseudomonadati</taxon>
        <taxon>Bacteroidota</taxon>
        <taxon>Flavobacteriia</taxon>
        <taxon>Flavobacteriales</taxon>
        <taxon>Flavobacteriaceae</taxon>
        <taxon>Salinimicrobium</taxon>
    </lineage>
</organism>
<evidence type="ECO:0000313" key="2">
    <source>
        <dbReference type="EMBL" id="GHA50601.1"/>
    </source>
</evidence>
<sequence>MKSNTSQVVNTACIIIGGALLIYQISTTEKHPYLMILGLVLLMFGLYRATNFWVETKDDHKKDENSDVDKNP</sequence>
<dbReference type="Proteomes" id="UP000610456">
    <property type="component" value="Unassembled WGS sequence"/>
</dbReference>
<dbReference type="RefSeq" id="WP_189606289.1">
    <property type="nucleotide sequence ID" value="NZ_BMXB01000024.1"/>
</dbReference>
<keyword evidence="1" id="KW-1133">Transmembrane helix</keyword>
<keyword evidence="1" id="KW-0472">Membrane</keyword>
<feature type="transmembrane region" description="Helical" evidence="1">
    <location>
        <begin position="32"/>
        <end position="54"/>
    </location>
</feature>
<accession>A0A918SM60</accession>
<keyword evidence="3" id="KW-1185">Reference proteome</keyword>
<dbReference type="AlphaFoldDB" id="A0A918SM60"/>
<evidence type="ECO:0000256" key="1">
    <source>
        <dbReference type="SAM" id="Phobius"/>
    </source>
</evidence>
<keyword evidence="1" id="KW-0812">Transmembrane</keyword>
<comment type="caution">
    <text evidence="2">The sequence shown here is derived from an EMBL/GenBank/DDBJ whole genome shotgun (WGS) entry which is preliminary data.</text>
</comment>
<evidence type="ECO:0000313" key="3">
    <source>
        <dbReference type="Proteomes" id="UP000610456"/>
    </source>
</evidence>
<dbReference type="EMBL" id="BMXB01000024">
    <property type="protein sequence ID" value="GHA50601.1"/>
    <property type="molecule type" value="Genomic_DNA"/>
</dbReference>